<feature type="transmembrane region" description="Helical" evidence="10">
    <location>
        <begin position="284"/>
        <end position="308"/>
    </location>
</feature>
<feature type="transmembrane region" description="Helical" evidence="10">
    <location>
        <begin position="174"/>
        <end position="196"/>
    </location>
</feature>
<feature type="transmembrane region" description="Helical" evidence="10">
    <location>
        <begin position="101"/>
        <end position="123"/>
    </location>
</feature>
<proteinExistence type="predicted"/>
<organism evidence="11">
    <name type="scientific">uncultured bacterium EIL68H05</name>
    <dbReference type="NCBI Taxonomy" id="1768205"/>
    <lineage>
        <taxon>Bacteria</taxon>
        <taxon>environmental samples</taxon>
    </lineage>
</organism>
<evidence type="ECO:0000256" key="9">
    <source>
        <dbReference type="ARBA" id="ARBA00031636"/>
    </source>
</evidence>
<evidence type="ECO:0000256" key="2">
    <source>
        <dbReference type="ARBA" id="ARBA00022448"/>
    </source>
</evidence>
<dbReference type="GO" id="GO:0006811">
    <property type="term" value="P:monoatomic ion transport"/>
    <property type="evidence" value="ECO:0007669"/>
    <property type="project" value="UniProtKB-KW"/>
</dbReference>
<dbReference type="InterPro" id="IPR050222">
    <property type="entry name" value="MATE_MdtK"/>
</dbReference>
<keyword evidence="3" id="KW-0050">Antiport</keyword>
<protein>
    <recommendedName>
        <fullName evidence="9">Multidrug-efflux transporter</fullName>
    </recommendedName>
</protein>
<dbReference type="GO" id="GO:0042910">
    <property type="term" value="F:xenobiotic transmembrane transporter activity"/>
    <property type="evidence" value="ECO:0007669"/>
    <property type="project" value="InterPro"/>
</dbReference>
<evidence type="ECO:0000256" key="6">
    <source>
        <dbReference type="ARBA" id="ARBA00022989"/>
    </source>
</evidence>
<feature type="transmembrane region" description="Helical" evidence="10">
    <location>
        <begin position="208"/>
        <end position="227"/>
    </location>
</feature>
<feature type="transmembrane region" description="Helical" evidence="10">
    <location>
        <begin position="398"/>
        <end position="419"/>
    </location>
</feature>
<keyword evidence="4" id="KW-1003">Cell membrane</keyword>
<evidence type="ECO:0000256" key="7">
    <source>
        <dbReference type="ARBA" id="ARBA00023065"/>
    </source>
</evidence>
<dbReference type="NCBIfam" id="TIGR00797">
    <property type="entry name" value="matE"/>
    <property type="match status" value="1"/>
</dbReference>
<reference evidence="11" key="1">
    <citation type="journal article" date="2016" name="ISME J.">
        <title>Functional metagenomic screen reveals new and diverse microbial rhodopsins.</title>
        <authorList>
            <person name="Pushkarev A."/>
            <person name="Beja O."/>
        </authorList>
    </citation>
    <scope>NUCLEOTIDE SEQUENCE</scope>
</reference>
<evidence type="ECO:0000256" key="5">
    <source>
        <dbReference type="ARBA" id="ARBA00022692"/>
    </source>
</evidence>
<dbReference type="AlphaFoldDB" id="A0A0U2M5C5"/>
<keyword evidence="7" id="KW-0406">Ion transport</keyword>
<keyword evidence="8 10" id="KW-0472">Membrane</keyword>
<feature type="transmembrane region" description="Helical" evidence="10">
    <location>
        <begin position="21"/>
        <end position="46"/>
    </location>
</feature>
<feature type="transmembrane region" description="Helical" evidence="10">
    <location>
        <begin position="248"/>
        <end position="272"/>
    </location>
</feature>
<dbReference type="GO" id="GO:0005886">
    <property type="term" value="C:plasma membrane"/>
    <property type="evidence" value="ECO:0007669"/>
    <property type="project" value="UniProtKB-SubCell"/>
</dbReference>
<evidence type="ECO:0000256" key="1">
    <source>
        <dbReference type="ARBA" id="ARBA00004651"/>
    </source>
</evidence>
<dbReference type="Pfam" id="PF01554">
    <property type="entry name" value="MatE"/>
    <property type="match status" value="2"/>
</dbReference>
<dbReference type="PIRSF" id="PIRSF006603">
    <property type="entry name" value="DinF"/>
    <property type="match status" value="1"/>
</dbReference>
<keyword evidence="5 10" id="KW-0812">Transmembrane</keyword>
<feature type="transmembrane region" description="Helical" evidence="10">
    <location>
        <begin position="366"/>
        <end position="386"/>
    </location>
</feature>
<dbReference type="CDD" id="cd13137">
    <property type="entry name" value="MATE_NorM_like"/>
    <property type="match status" value="1"/>
</dbReference>
<accession>A0A0U2M5C5</accession>
<keyword evidence="2" id="KW-0813">Transport</keyword>
<sequence>MNSLDKSENEELVDSPSSPETLSVWGLAWPSILNNILFAFVSIVALKAVGSLGTEAMAAVGTGQRIFFFLQAVLMATATGTHALVARAIGGNKPIEAAEVTLLSTIVAIIFGVTSTLIFFIAGDEIIGAFGLDELSQKLAVEYLQISLSFVPGLAILFIVGAALRAAGDVITPLIINLIVNVINVFLLIALVNGQFGFEAMGVVGAAYAWGISFSIGAVLALCIWFSNRFIIPMPTLKFYTFSRLKNLIEISVPAGIESVVFNFGLLAYFWIISVYGNEPIAAYNVAINILMISFMIGHGFSIAGATLTGQYLGAENPKEARRSGWKSARLTVFSMTIVGLVIAIFSRPVSGFFIDDSEVIRLTVVFLWIFALLQPLMGIEFSLGGALRGAGDTKSPLIITMIGLIFFRLVLASIFLLLKMPVEIVFSALIADYLAKGILFTMRFKSGRWVKALN</sequence>
<feature type="transmembrane region" description="Helical" evidence="10">
    <location>
        <begin position="66"/>
        <end position="89"/>
    </location>
</feature>
<dbReference type="PANTHER" id="PTHR43298:SF2">
    <property type="entry name" value="FMN_FAD EXPORTER YEEO-RELATED"/>
    <property type="match status" value="1"/>
</dbReference>
<dbReference type="PANTHER" id="PTHR43298">
    <property type="entry name" value="MULTIDRUG RESISTANCE PROTEIN NORM-RELATED"/>
    <property type="match status" value="1"/>
</dbReference>
<comment type="subcellular location">
    <subcellularLocation>
        <location evidence="1">Cell membrane</location>
        <topology evidence="1">Multi-pass membrane protein</topology>
    </subcellularLocation>
</comment>
<dbReference type="GO" id="GO:0015297">
    <property type="term" value="F:antiporter activity"/>
    <property type="evidence" value="ECO:0007669"/>
    <property type="project" value="UniProtKB-KW"/>
</dbReference>
<name>A0A0U2M5C5_9BACT</name>
<evidence type="ECO:0000256" key="4">
    <source>
        <dbReference type="ARBA" id="ARBA00022475"/>
    </source>
</evidence>
<dbReference type="InterPro" id="IPR048279">
    <property type="entry name" value="MdtK-like"/>
</dbReference>
<dbReference type="EMBL" id="KT201082">
    <property type="protein sequence ID" value="ALS55913.1"/>
    <property type="molecule type" value="Genomic_DNA"/>
</dbReference>
<feature type="transmembrane region" description="Helical" evidence="10">
    <location>
        <begin position="425"/>
        <end position="443"/>
    </location>
</feature>
<feature type="transmembrane region" description="Helical" evidence="10">
    <location>
        <begin position="143"/>
        <end position="167"/>
    </location>
</feature>
<evidence type="ECO:0000256" key="10">
    <source>
        <dbReference type="SAM" id="Phobius"/>
    </source>
</evidence>
<dbReference type="InterPro" id="IPR002528">
    <property type="entry name" value="MATE_fam"/>
</dbReference>
<keyword evidence="6 10" id="KW-1133">Transmembrane helix</keyword>
<feature type="transmembrane region" description="Helical" evidence="10">
    <location>
        <begin position="329"/>
        <end position="346"/>
    </location>
</feature>
<evidence type="ECO:0000256" key="8">
    <source>
        <dbReference type="ARBA" id="ARBA00023136"/>
    </source>
</evidence>
<evidence type="ECO:0000256" key="3">
    <source>
        <dbReference type="ARBA" id="ARBA00022449"/>
    </source>
</evidence>
<evidence type="ECO:0000313" key="11">
    <source>
        <dbReference type="EMBL" id="ALS55913.1"/>
    </source>
</evidence>